<evidence type="ECO:0000313" key="3">
    <source>
        <dbReference type="Proteomes" id="UP000368032"/>
    </source>
</evidence>
<evidence type="ECO:0000256" key="1">
    <source>
        <dbReference type="SAM" id="MobiDB-lite"/>
    </source>
</evidence>
<organism evidence="2 3">
    <name type="scientific">Collinsella aerofaciens</name>
    <dbReference type="NCBI Taxonomy" id="74426"/>
    <lineage>
        <taxon>Bacteria</taxon>
        <taxon>Bacillati</taxon>
        <taxon>Actinomycetota</taxon>
        <taxon>Coriobacteriia</taxon>
        <taxon>Coriobacteriales</taxon>
        <taxon>Coriobacteriaceae</taxon>
        <taxon>Collinsella</taxon>
    </lineage>
</organism>
<dbReference type="InterPro" id="IPR053842">
    <property type="entry name" value="NikA-like"/>
</dbReference>
<evidence type="ECO:0000313" key="2">
    <source>
        <dbReference type="EMBL" id="VWM04943.1"/>
    </source>
</evidence>
<dbReference type="Proteomes" id="UP000368032">
    <property type="component" value="Unassembled WGS sequence"/>
</dbReference>
<accession>A0A5K1JJY1</accession>
<protein>
    <recommendedName>
        <fullName evidence="4">Mobilization protein</fullName>
    </recommendedName>
</protein>
<dbReference type="RefSeq" id="WP_193221523.1">
    <property type="nucleotide sequence ID" value="NZ_CABWIF010000060.1"/>
</dbReference>
<proteinExistence type="predicted"/>
<dbReference type="EMBL" id="CABWIF010000060">
    <property type="protein sequence ID" value="VWM04943.1"/>
    <property type="molecule type" value="Genomic_DNA"/>
</dbReference>
<feature type="region of interest" description="Disordered" evidence="1">
    <location>
        <begin position="101"/>
        <end position="126"/>
    </location>
</feature>
<gene>
    <name evidence="2" type="ORF">CKJAJONC_01004</name>
</gene>
<sequence>MPCENSARKRSKTMAFRCTPEEYELIANMAAWSGMSRQDYIMARLTGTEITVRPSSRTQRALRDSMKSLAERLLAVCDADELDADLQRQLALVMEIFNGFGEAPPPGRRAKREKGPSDDLFGMSRC</sequence>
<dbReference type="AlphaFoldDB" id="A0A5K1JJY1"/>
<name>A0A5K1JJY1_9ACTN</name>
<dbReference type="Pfam" id="PF21983">
    <property type="entry name" value="NikA-like"/>
    <property type="match status" value="1"/>
</dbReference>
<reference evidence="2 3" key="1">
    <citation type="submission" date="2019-10" db="EMBL/GenBank/DDBJ databases">
        <authorList>
            <person name="Wolf R A."/>
        </authorList>
    </citation>
    <scope>NUCLEOTIDE SEQUENCE [LARGE SCALE GENOMIC DNA]</scope>
    <source>
        <strain evidence="2">Collinsella_aerofaciens_DSM_13712</strain>
    </source>
</reference>
<evidence type="ECO:0008006" key="4">
    <source>
        <dbReference type="Google" id="ProtNLM"/>
    </source>
</evidence>